<feature type="transmembrane region" description="Helical" evidence="6">
    <location>
        <begin position="346"/>
        <end position="370"/>
    </location>
</feature>
<dbReference type="PANTHER" id="PTHR33406:SF10">
    <property type="entry name" value="SSD DOMAIN-CONTAINING PROTEIN"/>
    <property type="match status" value="1"/>
</dbReference>
<organism evidence="8 9">
    <name type="scientific">Solimonas aquatica</name>
    <dbReference type="NCBI Taxonomy" id="489703"/>
    <lineage>
        <taxon>Bacteria</taxon>
        <taxon>Pseudomonadati</taxon>
        <taxon>Pseudomonadota</taxon>
        <taxon>Gammaproteobacteria</taxon>
        <taxon>Nevskiales</taxon>
        <taxon>Nevskiaceae</taxon>
        <taxon>Solimonas</taxon>
    </lineage>
</organism>
<feature type="transmembrane region" description="Helical" evidence="6">
    <location>
        <begin position="677"/>
        <end position="698"/>
    </location>
</feature>
<accession>A0A1H9E3T3</accession>
<evidence type="ECO:0000256" key="2">
    <source>
        <dbReference type="ARBA" id="ARBA00022475"/>
    </source>
</evidence>
<dbReference type="STRING" id="489703.SAMN04488038_104274"/>
<dbReference type="InterPro" id="IPR004869">
    <property type="entry name" value="MMPL_dom"/>
</dbReference>
<proteinExistence type="predicted"/>
<evidence type="ECO:0000313" key="8">
    <source>
        <dbReference type="EMBL" id="SEQ20399.1"/>
    </source>
</evidence>
<comment type="subcellular location">
    <subcellularLocation>
        <location evidence="1">Cell membrane</location>
        <topology evidence="1">Multi-pass membrane protein</topology>
    </subcellularLocation>
</comment>
<keyword evidence="2" id="KW-1003">Cell membrane</keyword>
<dbReference type="GO" id="GO:0005886">
    <property type="term" value="C:plasma membrane"/>
    <property type="evidence" value="ECO:0007669"/>
    <property type="project" value="UniProtKB-SubCell"/>
</dbReference>
<feature type="transmembrane region" description="Helical" evidence="6">
    <location>
        <begin position="410"/>
        <end position="430"/>
    </location>
</feature>
<keyword evidence="4 6" id="KW-1133">Transmembrane helix</keyword>
<feature type="transmembrane region" description="Helical" evidence="6">
    <location>
        <begin position="220"/>
        <end position="238"/>
    </location>
</feature>
<name>A0A1H9E3T3_9GAMM</name>
<evidence type="ECO:0000256" key="1">
    <source>
        <dbReference type="ARBA" id="ARBA00004651"/>
    </source>
</evidence>
<feature type="domain" description="Membrane transport protein MMPL" evidence="7">
    <location>
        <begin position="572"/>
        <end position="779"/>
    </location>
</feature>
<dbReference type="InterPro" id="IPR050545">
    <property type="entry name" value="Mycobact_MmpL"/>
</dbReference>
<keyword evidence="5 6" id="KW-0472">Membrane</keyword>
<keyword evidence="3 6" id="KW-0812">Transmembrane</keyword>
<gene>
    <name evidence="8" type="ORF">SAMN04488038_104274</name>
</gene>
<dbReference type="Gene3D" id="1.20.1640.10">
    <property type="entry name" value="Multidrug efflux transporter AcrB transmembrane domain"/>
    <property type="match status" value="2"/>
</dbReference>
<evidence type="ECO:0000256" key="4">
    <source>
        <dbReference type="ARBA" id="ARBA00022989"/>
    </source>
</evidence>
<evidence type="ECO:0000256" key="6">
    <source>
        <dbReference type="SAM" id="Phobius"/>
    </source>
</evidence>
<dbReference type="PANTHER" id="PTHR33406">
    <property type="entry name" value="MEMBRANE PROTEIN MJ1562-RELATED"/>
    <property type="match status" value="1"/>
</dbReference>
<keyword evidence="9" id="KW-1185">Reference proteome</keyword>
<evidence type="ECO:0000256" key="3">
    <source>
        <dbReference type="ARBA" id="ARBA00022692"/>
    </source>
</evidence>
<protein>
    <recommendedName>
        <fullName evidence="7">Membrane transport protein MMPL domain-containing protein</fullName>
    </recommendedName>
</protein>
<dbReference type="Pfam" id="PF03176">
    <property type="entry name" value="MMPL"/>
    <property type="match status" value="1"/>
</dbReference>
<sequence>MYSLRFRIARWVMAHRLASWLVFAVITAGFAAGLPQVQLKTIFSDLLPKDDPFVQVFKDHPNFGNPLTMTIMVKRKSGDIYNAETLNKVWKLTRDVDLAPGVDHDQILSIATEKARYAEATPFGIDMRPLMEDRVPATPEELADFRGRVDKSPNARTFLISGDASATLINATFIEQRLDYGTAFQYVHDLVEKARDADHEIYLAGQPALTGWVYKYQSQMFGIFAVTLGALVLSLLFYMRNIVGVVTPLVTSAVAAIWGFGLTGWLKSPIEPLLMIVPLLLVARSFSHCVQFTERYYEVYSHVRDRVKAAEITMGVMMAPSVLGIFTDIVGVFLIAIAPIPAMERFALFCGFWCIWLIPTGVVLISLLLASLPPPDNVDRLVGREGRSSAFQNAFQALLRRVSYLSYGKPARITTVVFAVIGVFAVYTALQIRIGNPVEGSNLLWPESEYNEAIRQINRHFPGVNTLEIVLEPKIANNPNRVARQADTVMTMFRLQRELEHDAAAPRATLSFGDYLMEGNRLFAGGNPKWLVLDPDNEAVNAAAIAVTLGSSTKAFANVIDFNMQNSTVSAWYKDNKQETVDAALASARAAVAKVGIDHKDFIVRLGTGTIALQQAMNNVVKRYHWVIIGLLNLVILAGCSLAYRSLVAGLILLIPVNLSNFILNASMHLLGIGLDINSLMVAAIGVGVGIDYGIYLLSRICEEYHAQEQDWGRAITASLTTTGKAIMFTATIMLLAILPWYFLSGLKFMADMGLLLVLTMLINMVLALVVLPLLVWLVKPRFVGRKDLIVGEGVDLSQFTASDDALQPELAVAK</sequence>
<feature type="transmembrane region" description="Helical" evidence="6">
    <location>
        <begin position="756"/>
        <end position="779"/>
    </location>
</feature>
<evidence type="ECO:0000313" key="9">
    <source>
        <dbReference type="Proteomes" id="UP000199233"/>
    </source>
</evidence>
<dbReference type="AlphaFoldDB" id="A0A1H9E3T3"/>
<feature type="transmembrane region" description="Helical" evidence="6">
    <location>
        <begin position="726"/>
        <end position="744"/>
    </location>
</feature>
<dbReference type="OrthoDB" id="9803781at2"/>
<evidence type="ECO:0000259" key="7">
    <source>
        <dbReference type="Pfam" id="PF03176"/>
    </source>
</evidence>
<reference evidence="8 9" key="1">
    <citation type="submission" date="2016-10" db="EMBL/GenBank/DDBJ databases">
        <authorList>
            <person name="de Groot N.N."/>
        </authorList>
    </citation>
    <scope>NUCLEOTIDE SEQUENCE [LARGE SCALE GENOMIC DNA]</scope>
    <source>
        <strain evidence="8 9">DSM 25927</strain>
    </source>
</reference>
<dbReference type="EMBL" id="FOFS01000004">
    <property type="protein sequence ID" value="SEQ20399.1"/>
    <property type="molecule type" value="Genomic_DNA"/>
</dbReference>
<feature type="transmembrane region" description="Helical" evidence="6">
    <location>
        <begin position="245"/>
        <end position="266"/>
    </location>
</feature>
<dbReference type="Proteomes" id="UP000199233">
    <property type="component" value="Unassembled WGS sequence"/>
</dbReference>
<dbReference type="RefSeq" id="WP_093283816.1">
    <property type="nucleotide sequence ID" value="NZ_FOFS01000004.1"/>
</dbReference>
<feature type="transmembrane region" description="Helical" evidence="6">
    <location>
        <begin position="624"/>
        <end position="644"/>
    </location>
</feature>
<evidence type="ECO:0000256" key="5">
    <source>
        <dbReference type="ARBA" id="ARBA00023136"/>
    </source>
</evidence>
<dbReference type="SUPFAM" id="SSF82866">
    <property type="entry name" value="Multidrug efflux transporter AcrB transmembrane domain"/>
    <property type="match status" value="2"/>
</dbReference>
<feature type="transmembrane region" description="Helical" evidence="6">
    <location>
        <begin position="314"/>
        <end position="340"/>
    </location>
</feature>